<keyword evidence="3 7" id="KW-0378">Hydrolase</keyword>
<keyword evidence="4 7" id="KW-0369">Histidine metabolism</keyword>
<evidence type="ECO:0000256" key="3">
    <source>
        <dbReference type="ARBA" id="ARBA00022801"/>
    </source>
</evidence>
<dbReference type="InterPro" id="IPR032466">
    <property type="entry name" value="Metal_Hydrolase"/>
</dbReference>
<keyword evidence="5 7" id="KW-0862">Zinc</keyword>
<dbReference type="CDD" id="cd01296">
    <property type="entry name" value="Imidazolone-5PH"/>
    <property type="match status" value="1"/>
</dbReference>
<feature type="binding site" evidence="7">
    <location>
        <position position="163"/>
    </location>
    <ligand>
        <name>N-formimidoyl-L-glutamate</name>
        <dbReference type="ChEBI" id="CHEBI:58928"/>
    </ligand>
</feature>
<feature type="binding site" evidence="7">
    <location>
        <position position="91"/>
    </location>
    <ligand>
        <name>Zn(2+)</name>
        <dbReference type="ChEBI" id="CHEBI:29105"/>
    </ligand>
</feature>
<feature type="binding site" evidence="7">
    <location>
        <position position="264"/>
    </location>
    <ligand>
        <name>Zn(2+)</name>
        <dbReference type="ChEBI" id="CHEBI:29105"/>
    </ligand>
</feature>
<comment type="subcellular location">
    <subcellularLocation>
        <location evidence="7">Cytoplasm</location>
    </subcellularLocation>
</comment>
<evidence type="ECO:0000256" key="7">
    <source>
        <dbReference type="HAMAP-Rule" id="MF_00372"/>
    </source>
</evidence>
<dbReference type="SUPFAM" id="SSF51556">
    <property type="entry name" value="Metallo-dependent hydrolases"/>
    <property type="match status" value="1"/>
</dbReference>
<feature type="binding site" evidence="7">
    <location>
        <position position="338"/>
    </location>
    <ligand>
        <name>Zn(2+)</name>
        <dbReference type="ChEBI" id="CHEBI:29105"/>
    </ligand>
</feature>
<feature type="binding site" evidence="7">
    <location>
        <position position="163"/>
    </location>
    <ligand>
        <name>4-imidazolone-5-propanoate</name>
        <dbReference type="ChEBI" id="CHEBI:77893"/>
    </ligand>
</feature>
<dbReference type="OrthoDB" id="5485695at2"/>
<feature type="binding site" evidence="7">
    <location>
        <position position="343"/>
    </location>
    <ligand>
        <name>4-imidazolone-5-propanoate</name>
        <dbReference type="ChEBI" id="CHEBI:77893"/>
    </ligand>
</feature>
<dbReference type="RefSeq" id="WP_106091532.1">
    <property type="nucleotide sequence ID" value="NZ_PVNL01000094.1"/>
</dbReference>
<dbReference type="InterPro" id="IPR005920">
    <property type="entry name" value="HutI"/>
</dbReference>
<protein>
    <recommendedName>
        <fullName evidence="1 7">Imidazolonepropionase</fullName>
        <ecNumber evidence="1 7">3.5.2.7</ecNumber>
    </recommendedName>
    <alternativeName>
        <fullName evidence="7">Imidazolone-5-propionate hydrolase</fullName>
    </alternativeName>
</protein>
<dbReference type="GO" id="GO:0005737">
    <property type="term" value="C:cytoplasm"/>
    <property type="evidence" value="ECO:0007669"/>
    <property type="project" value="UniProtKB-SubCell"/>
</dbReference>
<accession>A0A2S9YK74</accession>
<feature type="domain" description="Amidohydrolase-related" evidence="8">
    <location>
        <begin position="82"/>
        <end position="426"/>
    </location>
</feature>
<reference evidence="9 10" key="1">
    <citation type="submission" date="2018-03" db="EMBL/GenBank/DDBJ databases">
        <title>Draft Genome Sequences of the Obligatory Marine Myxobacteria Enhygromyxa salina SWB007.</title>
        <authorList>
            <person name="Poehlein A."/>
            <person name="Moghaddam J.A."/>
            <person name="Harms H."/>
            <person name="Alanjari M."/>
            <person name="Koenig G.M."/>
            <person name="Daniel R."/>
            <person name="Schaeberle T.F."/>
        </authorList>
    </citation>
    <scope>NUCLEOTIDE SEQUENCE [LARGE SCALE GENOMIC DNA]</scope>
    <source>
        <strain evidence="9 10">SWB007</strain>
    </source>
</reference>
<name>A0A2S9YK74_9BACT</name>
<sequence>MTDMTDTTETIALTNAAQILTLGGDRAARAGAAMSELGLLEHATLVIEAGRVAWVGPHAEFTAKLAAGELAPGVTHDCTGAVIMPALVDAHTHLVWAGHRRDELELRLRGADYEQIFAAGGGILSSVRQTRAASEQQLYEQSLRRITRMRSCGATTFEIKSGYGLDLESELRQLRVARRLRDEAGFRIKSTCLAAHAIPEEARGSDDARAAFINRICTEILPAVVGEGLADYADVFCDRGAFTKAEASKVCEAALRLGLELRLHANEFGHTGGAELAAQLRARSADHLLHLSDEERAALREAGVVATLLPGTSLVLGKPYADGRALVEAGVPIAVATDCNPGSCALENLAMVLGLACYGCKLTPAEAIVATTHNAAASLGLADEVGRLAPGLSADLLVIASDDYRDLVYHAGSPLIREVWSRGQRVDRAPA</sequence>
<dbReference type="GO" id="GO:0019557">
    <property type="term" value="P:L-histidine catabolic process to glutamate and formate"/>
    <property type="evidence" value="ECO:0007669"/>
    <property type="project" value="UniProtKB-UniPathway"/>
</dbReference>
<dbReference type="GO" id="GO:0008270">
    <property type="term" value="F:zinc ion binding"/>
    <property type="evidence" value="ECO:0007669"/>
    <property type="project" value="UniProtKB-UniRule"/>
</dbReference>
<keyword evidence="6 7" id="KW-0408">Iron</keyword>
<evidence type="ECO:0000259" key="8">
    <source>
        <dbReference type="Pfam" id="PF01979"/>
    </source>
</evidence>
<evidence type="ECO:0000256" key="1">
    <source>
        <dbReference type="ARBA" id="ARBA00012864"/>
    </source>
</evidence>
<evidence type="ECO:0000256" key="6">
    <source>
        <dbReference type="ARBA" id="ARBA00023004"/>
    </source>
</evidence>
<dbReference type="PANTHER" id="PTHR42752">
    <property type="entry name" value="IMIDAZOLONEPROPIONASE"/>
    <property type="match status" value="1"/>
</dbReference>
<comment type="catalytic activity">
    <reaction evidence="7">
        <text>4-imidazolone-5-propanoate + H2O = N-formimidoyl-L-glutamate</text>
        <dbReference type="Rhea" id="RHEA:23660"/>
        <dbReference type="ChEBI" id="CHEBI:15377"/>
        <dbReference type="ChEBI" id="CHEBI:58928"/>
        <dbReference type="ChEBI" id="CHEBI:77893"/>
        <dbReference type="EC" id="3.5.2.7"/>
    </reaction>
</comment>
<comment type="function">
    <text evidence="7">Catalyzes the hydrolytic cleavage of the carbon-nitrogen bond in imidazolone-5-propanoate to yield N-formimidoyl-L-glutamate. It is the third step in the universal histidine degradation pathway.</text>
</comment>
<evidence type="ECO:0000256" key="2">
    <source>
        <dbReference type="ARBA" id="ARBA00022723"/>
    </source>
</evidence>
<feature type="binding site" evidence="7">
    <location>
        <position position="264"/>
    </location>
    <ligand>
        <name>Fe(3+)</name>
        <dbReference type="ChEBI" id="CHEBI:29034"/>
    </ligand>
</feature>
<dbReference type="Proteomes" id="UP000238823">
    <property type="component" value="Unassembled WGS sequence"/>
</dbReference>
<dbReference type="PANTHER" id="PTHR42752:SF1">
    <property type="entry name" value="IMIDAZOLONEPROPIONASE-RELATED"/>
    <property type="match status" value="1"/>
</dbReference>
<comment type="similarity">
    <text evidence="7">Belongs to the metallo-dependent hydrolases superfamily. HutI family.</text>
</comment>
<feature type="binding site" evidence="7">
    <location>
        <position position="338"/>
    </location>
    <ligand>
        <name>Fe(3+)</name>
        <dbReference type="ChEBI" id="CHEBI:29034"/>
    </ligand>
</feature>
<feature type="binding site" evidence="7">
    <location>
        <position position="342"/>
    </location>
    <ligand>
        <name>N-formimidoyl-L-glutamate</name>
        <dbReference type="ChEBI" id="CHEBI:58928"/>
    </ligand>
</feature>
<dbReference type="GO" id="GO:0050480">
    <property type="term" value="F:imidazolonepropionase activity"/>
    <property type="evidence" value="ECO:0007669"/>
    <property type="project" value="UniProtKB-UniRule"/>
</dbReference>
<dbReference type="AlphaFoldDB" id="A0A2S9YK74"/>
<feature type="binding site" evidence="7">
    <location>
        <position position="340"/>
    </location>
    <ligand>
        <name>N-formimidoyl-L-glutamate</name>
        <dbReference type="ChEBI" id="CHEBI:58928"/>
    </ligand>
</feature>
<comment type="caution">
    <text evidence="9">The sequence shown here is derived from an EMBL/GenBank/DDBJ whole genome shotgun (WGS) entry which is preliminary data.</text>
</comment>
<feature type="binding site" evidence="7">
    <location>
        <position position="91"/>
    </location>
    <ligand>
        <name>Fe(3+)</name>
        <dbReference type="ChEBI" id="CHEBI:29034"/>
    </ligand>
</feature>
<feature type="binding site" evidence="7">
    <location>
        <position position="267"/>
    </location>
    <ligand>
        <name>4-imidazolone-5-propanoate</name>
        <dbReference type="ChEBI" id="CHEBI:77893"/>
    </ligand>
</feature>
<dbReference type="EC" id="3.5.2.7" evidence="1 7"/>
<feature type="binding site" evidence="7">
    <location>
        <position position="100"/>
    </location>
    <ligand>
        <name>4-imidazolone-5-propanoate</name>
        <dbReference type="ChEBI" id="CHEBI:77893"/>
    </ligand>
</feature>
<keyword evidence="2 7" id="KW-0479">Metal-binding</keyword>
<keyword evidence="7" id="KW-0963">Cytoplasm</keyword>
<dbReference type="InterPro" id="IPR006680">
    <property type="entry name" value="Amidohydro-rel"/>
</dbReference>
<gene>
    <name evidence="7 9" type="primary">hutI</name>
    <name evidence="9" type="ORF">ENSA7_46010</name>
</gene>
<dbReference type="GO" id="GO:0005506">
    <property type="term" value="F:iron ion binding"/>
    <property type="evidence" value="ECO:0007669"/>
    <property type="project" value="UniProtKB-UniRule"/>
</dbReference>
<dbReference type="Gene3D" id="2.30.40.10">
    <property type="entry name" value="Urease, subunit C, domain 1"/>
    <property type="match status" value="1"/>
</dbReference>
<dbReference type="SUPFAM" id="SSF51338">
    <property type="entry name" value="Composite domain of metallo-dependent hydrolases"/>
    <property type="match status" value="1"/>
</dbReference>
<comment type="cofactor">
    <cofactor evidence="7">
        <name>Zn(2+)</name>
        <dbReference type="ChEBI" id="CHEBI:29105"/>
    </cofactor>
    <cofactor evidence="7">
        <name>Fe(3+)</name>
        <dbReference type="ChEBI" id="CHEBI:29034"/>
    </cofactor>
    <text evidence="7">Binds 1 zinc or iron ion per subunit.</text>
</comment>
<feature type="binding site" evidence="7">
    <location>
        <position position="93"/>
    </location>
    <ligand>
        <name>Fe(3+)</name>
        <dbReference type="ChEBI" id="CHEBI:29034"/>
    </ligand>
</feature>
<evidence type="ECO:0000256" key="5">
    <source>
        <dbReference type="ARBA" id="ARBA00022833"/>
    </source>
</evidence>
<feature type="binding site" evidence="7">
    <location>
        <position position="196"/>
    </location>
    <ligand>
        <name>4-imidazolone-5-propanoate</name>
        <dbReference type="ChEBI" id="CHEBI:77893"/>
    </ligand>
</feature>
<comment type="pathway">
    <text evidence="7">Amino-acid degradation; L-histidine degradation into L-glutamate; N-formimidoyl-L-glutamate from L-histidine: step 3/3.</text>
</comment>
<evidence type="ECO:0000256" key="4">
    <source>
        <dbReference type="ARBA" id="ARBA00022808"/>
    </source>
</evidence>
<proteinExistence type="inferred from homology"/>
<organism evidence="9 10">
    <name type="scientific">Enhygromyxa salina</name>
    <dbReference type="NCBI Taxonomy" id="215803"/>
    <lineage>
        <taxon>Bacteria</taxon>
        <taxon>Pseudomonadati</taxon>
        <taxon>Myxococcota</taxon>
        <taxon>Polyangia</taxon>
        <taxon>Nannocystales</taxon>
        <taxon>Nannocystaceae</taxon>
        <taxon>Enhygromyxa</taxon>
    </lineage>
</organism>
<evidence type="ECO:0000313" key="9">
    <source>
        <dbReference type="EMBL" id="PRQ05483.1"/>
    </source>
</evidence>
<dbReference type="Pfam" id="PF01979">
    <property type="entry name" value="Amidohydro_1"/>
    <property type="match status" value="1"/>
</dbReference>
<dbReference type="EMBL" id="PVNL01000094">
    <property type="protein sequence ID" value="PRQ05483.1"/>
    <property type="molecule type" value="Genomic_DNA"/>
</dbReference>
<dbReference type="FunFam" id="3.20.20.140:FF:000007">
    <property type="entry name" value="Imidazolonepropionase"/>
    <property type="match status" value="1"/>
</dbReference>
<dbReference type="Gene3D" id="3.20.20.140">
    <property type="entry name" value="Metal-dependent hydrolases"/>
    <property type="match status" value="1"/>
</dbReference>
<dbReference type="UniPathway" id="UPA00379">
    <property type="reaction ID" value="UER00551"/>
</dbReference>
<dbReference type="GO" id="GO:0019556">
    <property type="term" value="P:L-histidine catabolic process to glutamate and formamide"/>
    <property type="evidence" value="ECO:0007669"/>
    <property type="project" value="UniProtKB-UniRule"/>
</dbReference>
<evidence type="ECO:0000313" key="10">
    <source>
        <dbReference type="Proteomes" id="UP000238823"/>
    </source>
</evidence>
<dbReference type="NCBIfam" id="TIGR01224">
    <property type="entry name" value="hutI"/>
    <property type="match status" value="1"/>
</dbReference>
<dbReference type="HAMAP" id="MF_00372">
    <property type="entry name" value="HutI"/>
    <property type="match status" value="1"/>
</dbReference>
<dbReference type="InterPro" id="IPR011059">
    <property type="entry name" value="Metal-dep_hydrolase_composite"/>
</dbReference>
<feature type="binding site" evidence="7">
    <location>
        <position position="93"/>
    </location>
    <ligand>
        <name>Zn(2+)</name>
        <dbReference type="ChEBI" id="CHEBI:29105"/>
    </ligand>
</feature>